<feature type="domain" description="Protein kinase" evidence="3">
    <location>
        <begin position="395"/>
        <end position="648"/>
    </location>
</feature>
<dbReference type="Pfam" id="PF07714">
    <property type="entry name" value="PK_Tyr_Ser-Thr"/>
    <property type="match status" value="1"/>
</dbReference>
<evidence type="ECO:0000313" key="5">
    <source>
        <dbReference type="Proteomes" id="UP001162031"/>
    </source>
</evidence>
<evidence type="ECO:0000256" key="2">
    <source>
        <dbReference type="SAM" id="SignalP"/>
    </source>
</evidence>
<name>A0AAV0UW38_HYABA</name>
<gene>
    <name evidence="4" type="ORF">HBR001_LOCUS8370</name>
</gene>
<keyword evidence="5" id="KW-1185">Reference proteome</keyword>
<dbReference type="SUPFAM" id="SSF56112">
    <property type="entry name" value="Protein kinase-like (PK-like)"/>
    <property type="match status" value="1"/>
</dbReference>
<dbReference type="EMBL" id="CANTFL010001448">
    <property type="protein sequence ID" value="CAI5741116.1"/>
    <property type="molecule type" value="Genomic_DNA"/>
</dbReference>
<comment type="caution">
    <text evidence="4">The sequence shown here is derived from an EMBL/GenBank/DDBJ whole genome shotgun (WGS) entry which is preliminary data.</text>
</comment>
<dbReference type="PANTHER" id="PTHR44329:SF214">
    <property type="entry name" value="PROTEIN KINASE DOMAIN-CONTAINING PROTEIN"/>
    <property type="match status" value="1"/>
</dbReference>
<dbReference type="Gene3D" id="1.10.510.10">
    <property type="entry name" value="Transferase(Phosphotransferase) domain 1"/>
    <property type="match status" value="1"/>
</dbReference>
<proteinExistence type="predicted"/>
<feature type="signal peptide" evidence="2">
    <location>
        <begin position="1"/>
        <end position="24"/>
    </location>
</feature>
<dbReference type="GO" id="GO:0005524">
    <property type="term" value="F:ATP binding"/>
    <property type="evidence" value="ECO:0007669"/>
    <property type="project" value="InterPro"/>
</dbReference>
<organism evidence="4 5">
    <name type="scientific">Hyaloperonospora brassicae</name>
    <name type="common">Brassica downy mildew</name>
    <name type="synonym">Peronospora brassicae</name>
    <dbReference type="NCBI Taxonomy" id="162125"/>
    <lineage>
        <taxon>Eukaryota</taxon>
        <taxon>Sar</taxon>
        <taxon>Stramenopiles</taxon>
        <taxon>Oomycota</taxon>
        <taxon>Peronosporomycetes</taxon>
        <taxon>Peronosporales</taxon>
        <taxon>Peronosporaceae</taxon>
        <taxon>Hyaloperonospora</taxon>
    </lineage>
</organism>
<accession>A0AAV0UW38</accession>
<dbReference type="InterPro" id="IPR001245">
    <property type="entry name" value="Ser-Thr/Tyr_kinase_cat_dom"/>
</dbReference>
<dbReference type="InterPro" id="IPR051681">
    <property type="entry name" value="Ser/Thr_Kinases-Pseudokinases"/>
</dbReference>
<dbReference type="PROSITE" id="PS50011">
    <property type="entry name" value="PROTEIN_KINASE_DOM"/>
    <property type="match status" value="1"/>
</dbReference>
<evidence type="ECO:0000259" key="3">
    <source>
        <dbReference type="PROSITE" id="PS50011"/>
    </source>
</evidence>
<evidence type="ECO:0000256" key="1">
    <source>
        <dbReference type="SAM" id="Phobius"/>
    </source>
</evidence>
<keyword evidence="2" id="KW-0732">Signal</keyword>
<feature type="transmembrane region" description="Helical" evidence="1">
    <location>
        <begin position="265"/>
        <end position="288"/>
    </location>
</feature>
<feature type="chain" id="PRO_5043953734" description="Protein kinase domain-containing protein" evidence="2">
    <location>
        <begin position="25"/>
        <end position="658"/>
    </location>
</feature>
<dbReference type="PANTHER" id="PTHR44329">
    <property type="entry name" value="SERINE/THREONINE-PROTEIN KINASE TNNI3K-RELATED"/>
    <property type="match status" value="1"/>
</dbReference>
<dbReference type="Gene3D" id="3.30.200.20">
    <property type="entry name" value="Phosphorylase Kinase, domain 1"/>
    <property type="match status" value="1"/>
</dbReference>
<protein>
    <recommendedName>
        <fullName evidence="3">Protein kinase domain-containing protein</fullName>
    </recommendedName>
</protein>
<reference evidence="4" key="1">
    <citation type="submission" date="2022-12" db="EMBL/GenBank/DDBJ databases">
        <authorList>
            <person name="Webb A."/>
        </authorList>
    </citation>
    <scope>NUCLEOTIDE SEQUENCE</scope>
    <source>
        <strain evidence="4">Hp1</strain>
    </source>
</reference>
<dbReference type="GO" id="GO:0004674">
    <property type="term" value="F:protein serine/threonine kinase activity"/>
    <property type="evidence" value="ECO:0007669"/>
    <property type="project" value="TreeGrafter"/>
</dbReference>
<sequence length="658" mass="72255">METTCLVARTLLLWLVALGRVSLAETFENSTPALRMAQLVRLGLESPQLELQTSVPIEVQYLLTQRNVAWTDLGGTLQRLVLWDHGYIVTPRDTTREVRVRCALAMDDVAVSRHEFKRLHNCLSTVCTDPVRSGTVWRATGCADSDIEQVAKCAVLEVDSEAPAASLDVETSVMWSEEGYNTDVPMPTLRRHSVGTFAITMQSSVSDEACSRQLALVIPCTTVKAPANSSVWCKPRRLAVVAELLQDLIDSRRSREVLDTGSTGLLVGIYVVATALAVVLCSLGLVCFRHTHSRRRKQLRAVLDASGKATFDRCALTPRGTFFVTAHRNNGASGPMSYELLDAGTSSEADARRRCSNATASVVVDYSDALGASEVLLQFQNDPVVHALRVPIVDVNGGSILCRGPAHEVLVGTLDSRRVVLKRLRDPKRNSIRAVERLAREIHVAAKLKHPNIVDLVGIAWNSLQNLTAIWEHHCSGDLQRAMCSERKCQDWTWPQQKLHIAVGVSRGLSFLHGQSPPVVHGSLDPRHILLNPVTGAPVLCGFGSCASRPFDATCEDKCGTVGRDSIWNGPEVLTGRELSRHSDVYSFGVLLVALDTANSLIGVKRADLLTLLTPVCPEVIREMARDCLRSDPMRRPTARLLMHHLEKVYRTRSLSSC</sequence>
<keyword evidence="1" id="KW-0472">Membrane</keyword>
<keyword evidence="1" id="KW-0812">Transmembrane</keyword>
<keyword evidence="1" id="KW-1133">Transmembrane helix</keyword>
<dbReference type="InterPro" id="IPR011009">
    <property type="entry name" value="Kinase-like_dom_sf"/>
</dbReference>
<dbReference type="InterPro" id="IPR000719">
    <property type="entry name" value="Prot_kinase_dom"/>
</dbReference>
<evidence type="ECO:0000313" key="4">
    <source>
        <dbReference type="EMBL" id="CAI5741116.1"/>
    </source>
</evidence>
<dbReference type="Proteomes" id="UP001162031">
    <property type="component" value="Unassembled WGS sequence"/>
</dbReference>
<dbReference type="AlphaFoldDB" id="A0AAV0UW38"/>